<organism evidence="1 2">
    <name type="scientific">Araneus ventricosus</name>
    <name type="common">Orbweaver spider</name>
    <name type="synonym">Epeira ventricosa</name>
    <dbReference type="NCBI Taxonomy" id="182803"/>
    <lineage>
        <taxon>Eukaryota</taxon>
        <taxon>Metazoa</taxon>
        <taxon>Ecdysozoa</taxon>
        <taxon>Arthropoda</taxon>
        <taxon>Chelicerata</taxon>
        <taxon>Arachnida</taxon>
        <taxon>Araneae</taxon>
        <taxon>Araneomorphae</taxon>
        <taxon>Entelegynae</taxon>
        <taxon>Araneoidea</taxon>
        <taxon>Araneidae</taxon>
        <taxon>Araneus</taxon>
    </lineage>
</organism>
<dbReference type="AlphaFoldDB" id="A0A4Y2PB33"/>
<evidence type="ECO:0000313" key="2">
    <source>
        <dbReference type="Proteomes" id="UP000499080"/>
    </source>
</evidence>
<gene>
    <name evidence="1" type="ORF">AVEN_161716_1</name>
</gene>
<keyword evidence="2" id="KW-1185">Reference proteome</keyword>
<evidence type="ECO:0000313" key="1">
    <source>
        <dbReference type="EMBL" id="GBN48614.1"/>
    </source>
</evidence>
<name>A0A4Y2PB33_ARAVE</name>
<dbReference type="Proteomes" id="UP000499080">
    <property type="component" value="Unassembled WGS sequence"/>
</dbReference>
<sequence length="456" mass="54134">MQKTVLELYCRRPLFSLQKMSLIRITTTLCNNRQLLALIMKCKFQKDFDSKLYTRRGPEWAAVHAMANEMISEISNCIKLNERVMEFLWPVCYKIMLWKFMYAPSIGNQFLSHFYFTDQGRIDNRRTAKHIIGNQNISVRKRFVLACSVCLSKEILDIWWEMTKDDRMYFRAENREKIRPLLLFWIFTMERSDGISRQFMNGACICALENGLLDALKYLFAISAEDARKEMAYSYTPRFFYKINDFGYLEEDELDIGYFLFFEMSDDNRYVMSALPSLELTLLLHFSEREHFFNALEEHLQSPLWGVIIVLLNIMFFNYHLEIVNDDDYRKIFVHIWQMIPASLKNEVADSNAGGRYLSILIRDNFPFLLRKGAFEKIAELTSVDSKPSTSVKPFCFHRDKWEFLHFLIEEEVATIPTLKRLRRDMKGELKIRNSNKAAWNRILRFVQKVGSKNRQ</sequence>
<proteinExistence type="predicted"/>
<protein>
    <submittedName>
        <fullName evidence="1">Uncharacterized protein</fullName>
    </submittedName>
</protein>
<dbReference type="EMBL" id="BGPR01010897">
    <property type="protein sequence ID" value="GBN48614.1"/>
    <property type="molecule type" value="Genomic_DNA"/>
</dbReference>
<reference evidence="1 2" key="1">
    <citation type="journal article" date="2019" name="Sci. Rep.">
        <title>Orb-weaving spider Araneus ventricosus genome elucidates the spidroin gene catalogue.</title>
        <authorList>
            <person name="Kono N."/>
            <person name="Nakamura H."/>
            <person name="Ohtoshi R."/>
            <person name="Moran D.A.P."/>
            <person name="Shinohara A."/>
            <person name="Yoshida Y."/>
            <person name="Fujiwara M."/>
            <person name="Mori M."/>
            <person name="Tomita M."/>
            <person name="Arakawa K."/>
        </authorList>
    </citation>
    <scope>NUCLEOTIDE SEQUENCE [LARGE SCALE GENOMIC DNA]</scope>
</reference>
<comment type="caution">
    <text evidence="1">The sequence shown here is derived from an EMBL/GenBank/DDBJ whole genome shotgun (WGS) entry which is preliminary data.</text>
</comment>
<accession>A0A4Y2PB33</accession>